<dbReference type="EMBL" id="LYDR01000158">
    <property type="protein sequence ID" value="ODA27913.1"/>
    <property type="molecule type" value="Genomic_DNA"/>
</dbReference>
<evidence type="ECO:0000313" key="3">
    <source>
        <dbReference type="EMBL" id="ODA27913.1"/>
    </source>
</evidence>
<comment type="caution">
    <text evidence="3">The sequence shown here is derived from an EMBL/GenBank/DDBJ whole genome shotgun (WGS) entry which is preliminary data.</text>
</comment>
<organism evidence="3 4">
    <name type="scientific">Planctopirus hydrillae</name>
    <dbReference type="NCBI Taxonomy" id="1841610"/>
    <lineage>
        <taxon>Bacteria</taxon>
        <taxon>Pseudomonadati</taxon>
        <taxon>Planctomycetota</taxon>
        <taxon>Planctomycetia</taxon>
        <taxon>Planctomycetales</taxon>
        <taxon>Planctomycetaceae</taxon>
        <taxon>Planctopirus</taxon>
    </lineage>
</organism>
<reference evidence="3 4" key="1">
    <citation type="submission" date="2016-05" db="EMBL/GenBank/DDBJ databases">
        <title>Genomic and physiological characterization of Planctopirus sp. isolated from fresh water lake.</title>
        <authorList>
            <person name="Subhash Y."/>
            <person name="Ramana C."/>
        </authorList>
    </citation>
    <scope>NUCLEOTIDE SEQUENCE [LARGE SCALE GENOMIC DNA]</scope>
    <source>
        <strain evidence="3 4">JC280</strain>
    </source>
</reference>
<keyword evidence="2" id="KW-0732">Signal</keyword>
<evidence type="ECO:0000313" key="4">
    <source>
        <dbReference type="Proteomes" id="UP000094828"/>
    </source>
</evidence>
<dbReference type="AlphaFoldDB" id="A0A1C3E3W2"/>
<evidence type="ECO:0000256" key="1">
    <source>
        <dbReference type="SAM" id="MobiDB-lite"/>
    </source>
</evidence>
<accession>A0A1C3E3W2</accession>
<dbReference type="Proteomes" id="UP000094828">
    <property type="component" value="Unassembled WGS sequence"/>
</dbReference>
<feature type="compositionally biased region" description="Polar residues" evidence="1">
    <location>
        <begin position="92"/>
        <end position="105"/>
    </location>
</feature>
<feature type="signal peptide" evidence="2">
    <location>
        <begin position="1"/>
        <end position="26"/>
    </location>
</feature>
<feature type="compositionally biased region" description="Low complexity" evidence="1">
    <location>
        <begin position="76"/>
        <end position="86"/>
    </location>
</feature>
<dbReference type="PROSITE" id="PS51257">
    <property type="entry name" value="PROKAR_LIPOPROTEIN"/>
    <property type="match status" value="1"/>
</dbReference>
<proteinExistence type="predicted"/>
<feature type="chain" id="PRO_5008672809" evidence="2">
    <location>
        <begin position="27"/>
        <end position="105"/>
    </location>
</feature>
<evidence type="ECO:0000256" key="2">
    <source>
        <dbReference type="SAM" id="SignalP"/>
    </source>
</evidence>
<keyword evidence="4" id="KW-1185">Reference proteome</keyword>
<gene>
    <name evidence="3" type="ORF">A6X21_13590</name>
</gene>
<name>A0A1C3E3W2_9PLAN</name>
<protein>
    <submittedName>
        <fullName evidence="3">Uncharacterized protein</fullName>
    </submittedName>
</protein>
<feature type="region of interest" description="Disordered" evidence="1">
    <location>
        <begin position="29"/>
        <end position="105"/>
    </location>
</feature>
<dbReference type="RefSeq" id="WP_068852822.1">
    <property type="nucleotide sequence ID" value="NZ_LYDR01000158.1"/>
</dbReference>
<sequence length="105" mass="11222">MRANRFTQIAHVALCGVMLTWTGCRAAQVTEQTAPPTPPYTEYPATGEPMPLLQPIPPSDGSGELMLPPSPPPAPASESASTSSSERGIRNVSWNPKTWFSSGNR</sequence>